<sequence length="116" mass="12795">MAKPHHLRLLISATAVAALVLAAAGDDFSWVSTENSQVTCQGSIGECIIDGEFVMDSETNRRILASNRRKYISYGAMTPGQIPCSRRGSSYYSNCRRKGAVNPYRRSCSSITKCRR</sequence>
<protein>
    <submittedName>
        <fullName evidence="8">Ralf-like 33</fullName>
    </submittedName>
</protein>
<dbReference type="InterPro" id="IPR008801">
    <property type="entry name" value="RALF"/>
</dbReference>
<dbReference type="AlphaFoldDB" id="A0A5A7NW68"/>
<proteinExistence type="inferred from homology"/>
<dbReference type="EMBL" id="BKCP01000001">
    <property type="protein sequence ID" value="GER24740.1"/>
    <property type="molecule type" value="Genomic_DNA"/>
</dbReference>
<dbReference type="PANTHER" id="PTHR33136">
    <property type="entry name" value="RAPID ALKALINIZATION FACTOR-LIKE"/>
    <property type="match status" value="1"/>
</dbReference>
<gene>
    <name evidence="8" type="ORF">STAS_00286</name>
</gene>
<comment type="similarity">
    <text evidence="2">Belongs to the plant rapid alkalinization factor (RALF) family.</text>
</comment>
<evidence type="ECO:0000313" key="8">
    <source>
        <dbReference type="EMBL" id="GER24740.1"/>
    </source>
</evidence>
<organism evidence="8 9">
    <name type="scientific">Striga asiatica</name>
    <name type="common">Asiatic witchweed</name>
    <name type="synonym">Buchnera asiatica</name>
    <dbReference type="NCBI Taxonomy" id="4170"/>
    <lineage>
        <taxon>Eukaryota</taxon>
        <taxon>Viridiplantae</taxon>
        <taxon>Streptophyta</taxon>
        <taxon>Embryophyta</taxon>
        <taxon>Tracheophyta</taxon>
        <taxon>Spermatophyta</taxon>
        <taxon>Magnoliopsida</taxon>
        <taxon>eudicotyledons</taxon>
        <taxon>Gunneridae</taxon>
        <taxon>Pentapetalae</taxon>
        <taxon>asterids</taxon>
        <taxon>lamiids</taxon>
        <taxon>Lamiales</taxon>
        <taxon>Orobanchaceae</taxon>
        <taxon>Buchnereae</taxon>
        <taxon>Striga</taxon>
    </lineage>
</organism>
<dbReference type="Pfam" id="PF05498">
    <property type="entry name" value="RALF"/>
    <property type="match status" value="1"/>
</dbReference>
<keyword evidence="9" id="KW-1185">Reference proteome</keyword>
<evidence type="ECO:0000256" key="2">
    <source>
        <dbReference type="ARBA" id="ARBA00009178"/>
    </source>
</evidence>
<name>A0A5A7NW68_STRAF</name>
<evidence type="ECO:0000256" key="1">
    <source>
        <dbReference type="ARBA" id="ARBA00004613"/>
    </source>
</evidence>
<evidence type="ECO:0000256" key="4">
    <source>
        <dbReference type="ARBA" id="ARBA00022702"/>
    </source>
</evidence>
<dbReference type="GO" id="GO:0009506">
    <property type="term" value="C:plasmodesma"/>
    <property type="evidence" value="ECO:0007669"/>
    <property type="project" value="TreeGrafter"/>
</dbReference>
<feature type="chain" id="PRO_5022699333" evidence="7">
    <location>
        <begin position="26"/>
        <end position="116"/>
    </location>
</feature>
<keyword evidence="6" id="KW-1015">Disulfide bond</keyword>
<evidence type="ECO:0000256" key="7">
    <source>
        <dbReference type="SAM" id="SignalP"/>
    </source>
</evidence>
<dbReference type="PANTHER" id="PTHR33136:SF13">
    <property type="entry name" value="OS10G0328900 PROTEIN"/>
    <property type="match status" value="1"/>
</dbReference>
<feature type="signal peptide" evidence="7">
    <location>
        <begin position="1"/>
        <end position="25"/>
    </location>
</feature>
<reference evidence="9" key="1">
    <citation type="journal article" date="2019" name="Curr. Biol.">
        <title>Genome Sequence of Striga asiatica Provides Insight into the Evolution of Plant Parasitism.</title>
        <authorList>
            <person name="Yoshida S."/>
            <person name="Kim S."/>
            <person name="Wafula E.K."/>
            <person name="Tanskanen J."/>
            <person name="Kim Y.M."/>
            <person name="Honaas L."/>
            <person name="Yang Z."/>
            <person name="Spallek T."/>
            <person name="Conn C.E."/>
            <person name="Ichihashi Y."/>
            <person name="Cheong K."/>
            <person name="Cui S."/>
            <person name="Der J.P."/>
            <person name="Gundlach H."/>
            <person name="Jiao Y."/>
            <person name="Hori C."/>
            <person name="Ishida J.K."/>
            <person name="Kasahara H."/>
            <person name="Kiba T."/>
            <person name="Kim M.S."/>
            <person name="Koo N."/>
            <person name="Laohavisit A."/>
            <person name="Lee Y.H."/>
            <person name="Lumba S."/>
            <person name="McCourt P."/>
            <person name="Mortimer J.C."/>
            <person name="Mutuku J.M."/>
            <person name="Nomura T."/>
            <person name="Sasaki-Sekimoto Y."/>
            <person name="Seto Y."/>
            <person name="Wang Y."/>
            <person name="Wakatake T."/>
            <person name="Sakakibara H."/>
            <person name="Demura T."/>
            <person name="Yamaguchi S."/>
            <person name="Yoneyama K."/>
            <person name="Manabe R.I."/>
            <person name="Nelson D.C."/>
            <person name="Schulman A.H."/>
            <person name="Timko M.P."/>
            <person name="dePamphilis C.W."/>
            <person name="Choi D."/>
            <person name="Shirasu K."/>
        </authorList>
    </citation>
    <scope>NUCLEOTIDE SEQUENCE [LARGE SCALE GENOMIC DNA]</scope>
    <source>
        <strain evidence="9">cv. UVA1</strain>
    </source>
</reference>
<evidence type="ECO:0000313" key="9">
    <source>
        <dbReference type="Proteomes" id="UP000325081"/>
    </source>
</evidence>
<keyword evidence="4" id="KW-0372">Hormone</keyword>
<comment type="caution">
    <text evidence="8">The sequence shown here is derived from an EMBL/GenBank/DDBJ whole genome shotgun (WGS) entry which is preliminary data.</text>
</comment>
<evidence type="ECO:0000256" key="3">
    <source>
        <dbReference type="ARBA" id="ARBA00022525"/>
    </source>
</evidence>
<keyword evidence="5 7" id="KW-0732">Signal</keyword>
<dbReference type="GO" id="GO:0005179">
    <property type="term" value="F:hormone activity"/>
    <property type="evidence" value="ECO:0007669"/>
    <property type="project" value="UniProtKB-KW"/>
</dbReference>
<dbReference type="GO" id="GO:0005576">
    <property type="term" value="C:extracellular region"/>
    <property type="evidence" value="ECO:0007669"/>
    <property type="project" value="UniProtKB-SubCell"/>
</dbReference>
<evidence type="ECO:0000256" key="5">
    <source>
        <dbReference type="ARBA" id="ARBA00022729"/>
    </source>
</evidence>
<comment type="subcellular location">
    <subcellularLocation>
        <location evidence="1">Secreted</location>
    </subcellularLocation>
</comment>
<dbReference type="GO" id="GO:0019722">
    <property type="term" value="P:calcium-mediated signaling"/>
    <property type="evidence" value="ECO:0007669"/>
    <property type="project" value="TreeGrafter"/>
</dbReference>
<keyword evidence="3" id="KW-0964">Secreted</keyword>
<dbReference type="Proteomes" id="UP000325081">
    <property type="component" value="Unassembled WGS sequence"/>
</dbReference>
<accession>A0A5A7NW68</accession>
<evidence type="ECO:0000256" key="6">
    <source>
        <dbReference type="ARBA" id="ARBA00023157"/>
    </source>
</evidence>
<dbReference type="OrthoDB" id="1613518at2759"/>